<evidence type="ECO:0000313" key="2">
    <source>
        <dbReference type="EMBL" id="MFG6109590.1"/>
    </source>
</evidence>
<dbReference type="InterPro" id="IPR032537">
    <property type="entry name" value="DUF4952"/>
</dbReference>
<dbReference type="EMBL" id="JBHGCJ010000007">
    <property type="protein sequence ID" value="MFG6109590.1"/>
    <property type="molecule type" value="Genomic_DNA"/>
</dbReference>
<gene>
    <name evidence="2" type="ORF">ACEU0G_003605</name>
</gene>
<dbReference type="Pfam" id="PF16310">
    <property type="entry name" value="DUF4952"/>
    <property type="match status" value="1"/>
</dbReference>
<organism evidence="2 3">
    <name type="scientific">Stenotrophomonas nematodicola</name>
    <dbReference type="NCBI Taxonomy" id="2656746"/>
    <lineage>
        <taxon>Bacteria</taxon>
        <taxon>Pseudomonadati</taxon>
        <taxon>Pseudomonadota</taxon>
        <taxon>Gammaproteobacteria</taxon>
        <taxon>Lysobacterales</taxon>
        <taxon>Lysobacteraceae</taxon>
        <taxon>Stenotrophomonas</taxon>
    </lineage>
</organism>
<dbReference type="RefSeq" id="WP_394163311.1">
    <property type="nucleotide sequence ID" value="NZ_JBHGCJ010000007.1"/>
</dbReference>
<feature type="signal peptide" evidence="1">
    <location>
        <begin position="1"/>
        <end position="24"/>
    </location>
</feature>
<dbReference type="Proteomes" id="UP001605261">
    <property type="component" value="Unassembled WGS sequence"/>
</dbReference>
<sequence>MSTTRAAYLVSLSLCGVLALTGHAAAGTQGADAALAEWEAHGRGDGLARPDAQCQDFLLALGRKPATIEYLGCEQDDASYLQPMTARYRVSGASAVAVEAYLHQTFGMPMLTYACCGWSSGAPYAWRAGPDAVGYDIGMGVETVRYPREQWARIPGFEIRVGVVRRSP</sequence>
<protein>
    <submittedName>
        <fullName evidence="2">DUF4952 domain-containing protein</fullName>
    </submittedName>
</protein>
<keyword evidence="3" id="KW-1185">Reference proteome</keyword>
<feature type="chain" id="PRO_5047345622" evidence="1">
    <location>
        <begin position="25"/>
        <end position="168"/>
    </location>
</feature>
<evidence type="ECO:0000313" key="3">
    <source>
        <dbReference type="Proteomes" id="UP001605261"/>
    </source>
</evidence>
<comment type="caution">
    <text evidence="2">The sequence shown here is derived from an EMBL/GenBank/DDBJ whole genome shotgun (WGS) entry which is preliminary data.</text>
</comment>
<keyword evidence="1" id="KW-0732">Signal</keyword>
<proteinExistence type="predicted"/>
<name>A0ABW7CXA6_9GAMM</name>
<evidence type="ECO:0000256" key="1">
    <source>
        <dbReference type="SAM" id="SignalP"/>
    </source>
</evidence>
<reference evidence="2 3" key="1">
    <citation type="submission" date="2024-09" db="EMBL/GenBank/DDBJ databases">
        <authorList>
            <consortium name="All-Russian atlas of soil microorganisms"/>
            <consortium name="as a basis for the search for new antimicrobial producers and enzymes with unique properties"/>
            <person name="Sokolova E.A."/>
            <person name="Voronina E.N."/>
        </authorList>
    </citation>
    <scope>NUCLEOTIDE SEQUENCE [LARGE SCALE GENOMIC DNA]</scope>
    <source>
        <strain evidence="2 3">AF-22b-331.1</strain>
    </source>
</reference>
<accession>A0ABW7CXA6</accession>